<keyword evidence="3" id="KW-1185">Reference proteome</keyword>
<dbReference type="InParanoid" id="A0A0C2Z0W0"/>
<reference evidence="3" key="2">
    <citation type="submission" date="2015-01" db="EMBL/GenBank/DDBJ databases">
        <title>Evolutionary Origins and Diversification of the Mycorrhizal Mutualists.</title>
        <authorList>
            <consortium name="DOE Joint Genome Institute"/>
            <consortium name="Mycorrhizal Genomics Consortium"/>
            <person name="Kohler A."/>
            <person name="Kuo A."/>
            <person name="Nagy L.G."/>
            <person name="Floudas D."/>
            <person name="Copeland A."/>
            <person name="Barry K.W."/>
            <person name="Cichocki N."/>
            <person name="Veneault-Fourrey C."/>
            <person name="LaButti K."/>
            <person name="Lindquist E.A."/>
            <person name="Lipzen A."/>
            <person name="Lundell T."/>
            <person name="Morin E."/>
            <person name="Murat C."/>
            <person name="Riley R."/>
            <person name="Ohm R."/>
            <person name="Sun H."/>
            <person name="Tunlid A."/>
            <person name="Henrissat B."/>
            <person name="Grigoriev I.V."/>
            <person name="Hibbett D.S."/>
            <person name="Martin F."/>
        </authorList>
    </citation>
    <scope>NUCLEOTIDE SEQUENCE [LARGE SCALE GENOMIC DNA]</scope>
    <source>
        <strain evidence="3">Foug A</strain>
    </source>
</reference>
<feature type="region of interest" description="Disordered" evidence="1">
    <location>
        <begin position="73"/>
        <end position="109"/>
    </location>
</feature>
<dbReference type="OrthoDB" id="2690833at2759"/>
<accession>A0A0C2Z0W0</accession>
<sequence>MATLADVAVEEESARVQQELEVLFHQLCMLFGLLIMLLLTESTLYWLNRIWTPRAPNQRALLLGHINNWMNEVEDDGDGTPPNMLTSNSLTSGTADPPSSTVPSAMTKATTVSSATSGVAAAGKVTQHAAHPINQEESNNDFNKPISEFIQTGSKHKHSSCDDSQYVATSEVDEADNEESDTGYNDTDICLTQTAKRPRVTAMDLMNKLKTIITTVVPRFKDLTDIHPGTPAFILASQQLSVWRSNYGSTVIAIIAHFLSLEYKPVKGEIKDMDEMEDVDVPGKDMDERRSPQEICGDFMTGLAFLFKDLEAKPENLNTTALKAHGVKGVLSLCCVALERALHLIQRGDIDIDDQISTRGKATTKMPLKFNKVTGKELSIALSFSKQNWGSCTHEYFMSINKRDITALKEIISMVSALNTSTLDGISSEDGSCWSAQESL</sequence>
<organism evidence="2 3">
    <name type="scientific">Scleroderma citrinum Foug A</name>
    <dbReference type="NCBI Taxonomy" id="1036808"/>
    <lineage>
        <taxon>Eukaryota</taxon>
        <taxon>Fungi</taxon>
        <taxon>Dikarya</taxon>
        <taxon>Basidiomycota</taxon>
        <taxon>Agaricomycotina</taxon>
        <taxon>Agaricomycetes</taxon>
        <taxon>Agaricomycetidae</taxon>
        <taxon>Boletales</taxon>
        <taxon>Sclerodermatineae</taxon>
        <taxon>Sclerodermataceae</taxon>
        <taxon>Scleroderma</taxon>
    </lineage>
</organism>
<dbReference type="Proteomes" id="UP000053989">
    <property type="component" value="Unassembled WGS sequence"/>
</dbReference>
<reference evidence="2 3" key="1">
    <citation type="submission" date="2014-04" db="EMBL/GenBank/DDBJ databases">
        <authorList>
            <consortium name="DOE Joint Genome Institute"/>
            <person name="Kuo A."/>
            <person name="Kohler A."/>
            <person name="Nagy L.G."/>
            <person name="Floudas D."/>
            <person name="Copeland A."/>
            <person name="Barry K.W."/>
            <person name="Cichocki N."/>
            <person name="Veneault-Fourrey C."/>
            <person name="LaButti K."/>
            <person name="Lindquist E.A."/>
            <person name="Lipzen A."/>
            <person name="Lundell T."/>
            <person name="Morin E."/>
            <person name="Murat C."/>
            <person name="Sun H."/>
            <person name="Tunlid A."/>
            <person name="Henrissat B."/>
            <person name="Grigoriev I.V."/>
            <person name="Hibbett D.S."/>
            <person name="Martin F."/>
            <person name="Nordberg H.P."/>
            <person name="Cantor M.N."/>
            <person name="Hua S.X."/>
        </authorList>
    </citation>
    <scope>NUCLEOTIDE SEQUENCE [LARGE SCALE GENOMIC DNA]</scope>
    <source>
        <strain evidence="2 3">Foug A</strain>
    </source>
</reference>
<evidence type="ECO:0000256" key="1">
    <source>
        <dbReference type="SAM" id="MobiDB-lite"/>
    </source>
</evidence>
<dbReference type="AlphaFoldDB" id="A0A0C2Z0W0"/>
<protein>
    <submittedName>
        <fullName evidence="2">Uncharacterized protein</fullName>
    </submittedName>
</protein>
<evidence type="ECO:0000313" key="3">
    <source>
        <dbReference type="Proteomes" id="UP000053989"/>
    </source>
</evidence>
<feature type="region of interest" description="Disordered" evidence="1">
    <location>
        <begin position="126"/>
        <end position="145"/>
    </location>
</feature>
<proteinExistence type="predicted"/>
<evidence type="ECO:0000313" key="2">
    <source>
        <dbReference type="EMBL" id="KIM55463.1"/>
    </source>
</evidence>
<name>A0A0C2Z0W0_9AGAM</name>
<gene>
    <name evidence="2" type="ORF">SCLCIDRAFT_30322</name>
</gene>
<feature type="compositionally biased region" description="Polar residues" evidence="1">
    <location>
        <begin position="83"/>
        <end position="104"/>
    </location>
</feature>
<dbReference type="HOGENOM" id="CLU_050737_0_0_1"/>
<dbReference type="EMBL" id="KN822134">
    <property type="protein sequence ID" value="KIM55463.1"/>
    <property type="molecule type" value="Genomic_DNA"/>
</dbReference>